<keyword evidence="4" id="KW-0125">Carotenoid biosynthesis</keyword>
<dbReference type="Pfam" id="PF18916">
    <property type="entry name" value="Lycopene_cyc"/>
    <property type="match status" value="1"/>
</dbReference>
<name>A0A939IXC8_9CORY</name>
<evidence type="ECO:0000259" key="9">
    <source>
        <dbReference type="Pfam" id="PF18916"/>
    </source>
</evidence>
<evidence type="ECO:0000256" key="4">
    <source>
        <dbReference type="ARBA" id="ARBA00022746"/>
    </source>
</evidence>
<dbReference type="GO" id="GO:0045436">
    <property type="term" value="F:lycopene beta cyclase activity"/>
    <property type="evidence" value="ECO:0007669"/>
    <property type="project" value="UniProtKB-ARBA"/>
</dbReference>
<keyword evidence="7" id="KW-0413">Isomerase</keyword>
<evidence type="ECO:0000256" key="1">
    <source>
        <dbReference type="ARBA" id="ARBA00004141"/>
    </source>
</evidence>
<evidence type="ECO:0000256" key="7">
    <source>
        <dbReference type="ARBA" id="ARBA00023235"/>
    </source>
</evidence>
<evidence type="ECO:0000256" key="2">
    <source>
        <dbReference type="ARBA" id="ARBA00004829"/>
    </source>
</evidence>
<feature type="transmembrane region" description="Helical" evidence="8">
    <location>
        <begin position="76"/>
        <end position="92"/>
    </location>
</feature>
<gene>
    <name evidence="10" type="ORF">JZY06_06860</name>
</gene>
<comment type="subcellular location">
    <subcellularLocation>
        <location evidence="1">Membrane</location>
        <topology evidence="1">Multi-pass membrane protein</topology>
    </subcellularLocation>
</comment>
<evidence type="ECO:0000256" key="6">
    <source>
        <dbReference type="ARBA" id="ARBA00023136"/>
    </source>
</evidence>
<dbReference type="AlphaFoldDB" id="A0A939IXC8"/>
<comment type="pathway">
    <text evidence="2">Carotenoid biosynthesis.</text>
</comment>
<evidence type="ECO:0000313" key="11">
    <source>
        <dbReference type="Proteomes" id="UP000664332"/>
    </source>
</evidence>
<sequence>MTYFLLSAPFVVVAGLLWWRARHRMAHQPAVTGLVIAALTVLTVIFDNLMIAVGLVGYAGEHNSGITIGLMPVEDLTYPLVAALVVTGFWPWKGTRR</sequence>
<keyword evidence="6 8" id="KW-0472">Membrane</keyword>
<evidence type="ECO:0000256" key="5">
    <source>
        <dbReference type="ARBA" id="ARBA00022989"/>
    </source>
</evidence>
<dbReference type="InterPro" id="IPR017825">
    <property type="entry name" value="Lycopene_cyclase_dom"/>
</dbReference>
<protein>
    <submittedName>
        <fullName evidence="10">Lycopene cyclase domain-containing protein</fullName>
    </submittedName>
</protein>
<evidence type="ECO:0000313" key="10">
    <source>
        <dbReference type="EMBL" id="MBN9644330.1"/>
    </source>
</evidence>
<dbReference type="EMBL" id="JAFLEQ010000011">
    <property type="protein sequence ID" value="MBN9644330.1"/>
    <property type="molecule type" value="Genomic_DNA"/>
</dbReference>
<comment type="caution">
    <text evidence="10">The sequence shown here is derived from an EMBL/GenBank/DDBJ whole genome shotgun (WGS) entry which is preliminary data.</text>
</comment>
<feature type="transmembrane region" description="Helical" evidence="8">
    <location>
        <begin position="6"/>
        <end position="21"/>
    </location>
</feature>
<reference evidence="10" key="1">
    <citation type="submission" date="2021-03" db="EMBL/GenBank/DDBJ databases">
        <authorList>
            <person name="Sun Q."/>
        </authorList>
    </citation>
    <scope>NUCLEOTIDE SEQUENCE</scope>
    <source>
        <strain evidence="10">CCM 8862</strain>
    </source>
</reference>
<evidence type="ECO:0000256" key="3">
    <source>
        <dbReference type="ARBA" id="ARBA00022692"/>
    </source>
</evidence>
<feature type="transmembrane region" description="Helical" evidence="8">
    <location>
        <begin position="33"/>
        <end position="56"/>
    </location>
</feature>
<keyword evidence="3 8" id="KW-0812">Transmembrane</keyword>
<feature type="domain" description="Lycopene cyclase" evidence="9">
    <location>
        <begin position="6"/>
        <end position="89"/>
    </location>
</feature>
<dbReference type="Proteomes" id="UP000664332">
    <property type="component" value="Unassembled WGS sequence"/>
</dbReference>
<organism evidence="10 11">
    <name type="scientific">Corynebacterium mendelii</name>
    <dbReference type="NCBI Taxonomy" id="2765362"/>
    <lineage>
        <taxon>Bacteria</taxon>
        <taxon>Bacillati</taxon>
        <taxon>Actinomycetota</taxon>
        <taxon>Actinomycetes</taxon>
        <taxon>Mycobacteriales</taxon>
        <taxon>Corynebacteriaceae</taxon>
        <taxon>Corynebacterium</taxon>
    </lineage>
</organism>
<proteinExistence type="predicted"/>
<dbReference type="RefSeq" id="WP_207278818.1">
    <property type="nucleotide sequence ID" value="NZ_JAFLEQ010000011.1"/>
</dbReference>
<keyword evidence="5 8" id="KW-1133">Transmembrane helix</keyword>
<dbReference type="GO" id="GO:0016020">
    <property type="term" value="C:membrane"/>
    <property type="evidence" value="ECO:0007669"/>
    <property type="project" value="UniProtKB-SubCell"/>
</dbReference>
<keyword evidence="11" id="KW-1185">Reference proteome</keyword>
<evidence type="ECO:0000256" key="8">
    <source>
        <dbReference type="SAM" id="Phobius"/>
    </source>
</evidence>
<dbReference type="GO" id="GO:0016117">
    <property type="term" value="P:carotenoid biosynthetic process"/>
    <property type="evidence" value="ECO:0007669"/>
    <property type="project" value="UniProtKB-KW"/>
</dbReference>
<dbReference type="GO" id="GO:0016872">
    <property type="term" value="F:intramolecular lyase activity"/>
    <property type="evidence" value="ECO:0007669"/>
    <property type="project" value="InterPro"/>
</dbReference>
<accession>A0A939IXC8</accession>
<dbReference type="NCBIfam" id="TIGR03462">
    <property type="entry name" value="CarR_dom_SF"/>
    <property type="match status" value="1"/>
</dbReference>